<evidence type="ECO:0000313" key="4">
    <source>
        <dbReference type="Proteomes" id="UP000198406"/>
    </source>
</evidence>
<feature type="region of interest" description="Disordered" evidence="1">
    <location>
        <begin position="53"/>
        <end position="91"/>
    </location>
</feature>
<gene>
    <name evidence="3" type="ORF">FisN_26Hh077</name>
</gene>
<comment type="caution">
    <text evidence="3">The sequence shown here is derived from an EMBL/GenBank/DDBJ whole genome shotgun (WGS) entry which is preliminary data.</text>
</comment>
<dbReference type="Pfam" id="PF20710">
    <property type="entry name" value="DUF6824"/>
    <property type="match status" value="1"/>
</dbReference>
<reference evidence="3 4" key="1">
    <citation type="journal article" date="2015" name="Plant Cell">
        <title>Oil accumulation by the oleaginous diatom Fistulifera solaris as revealed by the genome and transcriptome.</title>
        <authorList>
            <person name="Tanaka T."/>
            <person name="Maeda Y."/>
            <person name="Veluchamy A."/>
            <person name="Tanaka M."/>
            <person name="Abida H."/>
            <person name="Marechal E."/>
            <person name="Bowler C."/>
            <person name="Muto M."/>
            <person name="Sunaga Y."/>
            <person name="Tanaka M."/>
            <person name="Yoshino T."/>
            <person name="Taniguchi T."/>
            <person name="Fukuda Y."/>
            <person name="Nemoto M."/>
            <person name="Matsumoto M."/>
            <person name="Wong P.S."/>
            <person name="Aburatani S."/>
            <person name="Fujibuchi W."/>
        </authorList>
    </citation>
    <scope>NUCLEOTIDE SEQUENCE [LARGE SCALE GENOMIC DNA]</scope>
    <source>
        <strain evidence="3 4">JPCC DA0580</strain>
    </source>
</reference>
<feature type="compositionally biased region" description="Basic and acidic residues" evidence="1">
    <location>
        <begin position="53"/>
        <end position="64"/>
    </location>
</feature>
<sequence length="193" mass="22547">MADSLPDRMNAIVLSDDDEMPKRKRRKTSSDDKKHAYYRQLVAQVLVRYQEERSNDAQIPEHNDQQITCPNRRSVGASPKMKQDDDDPSQSKDSIMILKINDHDVLFGRRSAQRNHPGNLKLREMCCNLQADYRDSHRSQKTAMTWRIVHTIQARGGRFLKEEEEDVWREVSPEVAREKVAFTIRDLNVSECH</sequence>
<dbReference type="InterPro" id="IPR049227">
    <property type="entry name" value="DUF6824"/>
</dbReference>
<feature type="region of interest" description="Disordered" evidence="1">
    <location>
        <begin position="1"/>
        <end position="36"/>
    </location>
</feature>
<evidence type="ECO:0000256" key="1">
    <source>
        <dbReference type="SAM" id="MobiDB-lite"/>
    </source>
</evidence>
<name>A0A1Z5JY88_FISSO</name>
<keyword evidence="4" id="KW-1185">Reference proteome</keyword>
<feature type="domain" description="DUF6824" evidence="2">
    <location>
        <begin position="104"/>
        <end position="186"/>
    </location>
</feature>
<dbReference type="Proteomes" id="UP000198406">
    <property type="component" value="Unassembled WGS sequence"/>
</dbReference>
<dbReference type="InParanoid" id="A0A1Z5JY88"/>
<evidence type="ECO:0000259" key="2">
    <source>
        <dbReference type="Pfam" id="PF20710"/>
    </source>
</evidence>
<dbReference type="AlphaFoldDB" id="A0A1Z5JY88"/>
<dbReference type="EMBL" id="BDSP01000132">
    <property type="protein sequence ID" value="GAX18778.1"/>
    <property type="molecule type" value="Genomic_DNA"/>
</dbReference>
<accession>A0A1Z5JY88</accession>
<evidence type="ECO:0000313" key="3">
    <source>
        <dbReference type="EMBL" id="GAX18778.1"/>
    </source>
</evidence>
<organism evidence="3 4">
    <name type="scientific">Fistulifera solaris</name>
    <name type="common">Oleaginous diatom</name>
    <dbReference type="NCBI Taxonomy" id="1519565"/>
    <lineage>
        <taxon>Eukaryota</taxon>
        <taxon>Sar</taxon>
        <taxon>Stramenopiles</taxon>
        <taxon>Ochrophyta</taxon>
        <taxon>Bacillariophyta</taxon>
        <taxon>Bacillariophyceae</taxon>
        <taxon>Bacillariophycidae</taxon>
        <taxon>Naviculales</taxon>
        <taxon>Naviculaceae</taxon>
        <taxon>Fistulifera</taxon>
    </lineage>
</organism>
<protein>
    <recommendedName>
        <fullName evidence="2">DUF6824 domain-containing protein</fullName>
    </recommendedName>
</protein>
<proteinExistence type="predicted"/>
<dbReference type="OrthoDB" id="75724at2759"/>